<name>A0AAD6CZ93_9EURO</name>
<dbReference type="PRINTS" id="PR00080">
    <property type="entry name" value="SDRFAMILY"/>
</dbReference>
<evidence type="ECO:0000256" key="1">
    <source>
        <dbReference type="ARBA" id="ARBA00006484"/>
    </source>
</evidence>
<dbReference type="Gene3D" id="3.40.50.720">
    <property type="entry name" value="NAD(P)-binding Rossmann-like Domain"/>
    <property type="match status" value="1"/>
</dbReference>
<evidence type="ECO:0000256" key="2">
    <source>
        <dbReference type="ARBA" id="ARBA00023002"/>
    </source>
</evidence>
<dbReference type="Proteomes" id="UP001220324">
    <property type="component" value="Unassembled WGS sequence"/>
</dbReference>
<evidence type="ECO:0008006" key="6">
    <source>
        <dbReference type="Google" id="ProtNLM"/>
    </source>
</evidence>
<dbReference type="EMBL" id="JAQIZZ010000003">
    <property type="protein sequence ID" value="KAJ5546112.1"/>
    <property type="molecule type" value="Genomic_DNA"/>
</dbReference>
<protein>
    <recommendedName>
        <fullName evidence="6">Oxidoreductase</fullName>
    </recommendedName>
</protein>
<sequence>MLDFNTVWFITGCSSGIGKSLASTIHAAGHKIVATARNIDTLSYLPDEANVLKLSLDVTSREAILESLSATVAQFGRLDVVINNAGYALMGDTEAIPESDARLQMETLFWGPVLITQEAVRIFREVNPAGKGGTIVQVFSIGGYLTFPGSSFYHAGKFALGGFTQSFAKEVDPSWGIKFLVVAPGGIQTNFGSNVHLEHRHPAYNTLTSPFNQLVQYMMKPSCARDLFSARSMC</sequence>
<dbReference type="PRINTS" id="PR00081">
    <property type="entry name" value="GDHRDH"/>
</dbReference>
<dbReference type="InterPro" id="IPR051911">
    <property type="entry name" value="SDR_oxidoreductase"/>
</dbReference>
<dbReference type="Pfam" id="PF00106">
    <property type="entry name" value="adh_short"/>
    <property type="match status" value="1"/>
</dbReference>
<keyword evidence="2" id="KW-0560">Oxidoreductase</keyword>
<evidence type="ECO:0000313" key="5">
    <source>
        <dbReference type="Proteomes" id="UP001220324"/>
    </source>
</evidence>
<organism evidence="4 5">
    <name type="scientific">Penicillium frequentans</name>
    <dbReference type="NCBI Taxonomy" id="3151616"/>
    <lineage>
        <taxon>Eukaryota</taxon>
        <taxon>Fungi</taxon>
        <taxon>Dikarya</taxon>
        <taxon>Ascomycota</taxon>
        <taxon>Pezizomycotina</taxon>
        <taxon>Eurotiomycetes</taxon>
        <taxon>Eurotiomycetidae</taxon>
        <taxon>Eurotiales</taxon>
        <taxon>Aspergillaceae</taxon>
        <taxon>Penicillium</taxon>
    </lineage>
</organism>
<dbReference type="PANTHER" id="PTHR43976:SF16">
    <property type="entry name" value="SHORT-CHAIN DEHYDROGENASE_REDUCTASE FAMILY PROTEIN"/>
    <property type="match status" value="1"/>
</dbReference>
<accession>A0AAD6CZ93</accession>
<evidence type="ECO:0000256" key="3">
    <source>
        <dbReference type="RuleBase" id="RU000363"/>
    </source>
</evidence>
<reference evidence="4 5" key="1">
    <citation type="journal article" date="2023" name="IMA Fungus">
        <title>Comparative genomic study of the Penicillium genus elucidates a diverse pangenome and 15 lateral gene transfer events.</title>
        <authorList>
            <person name="Petersen C."/>
            <person name="Sorensen T."/>
            <person name="Nielsen M.R."/>
            <person name="Sondergaard T.E."/>
            <person name="Sorensen J.L."/>
            <person name="Fitzpatrick D.A."/>
            <person name="Frisvad J.C."/>
            <person name="Nielsen K.L."/>
        </authorList>
    </citation>
    <scope>NUCLEOTIDE SEQUENCE [LARGE SCALE GENOMIC DNA]</scope>
    <source>
        <strain evidence="4 5">IBT 35679</strain>
    </source>
</reference>
<comment type="similarity">
    <text evidence="1 3">Belongs to the short-chain dehydrogenases/reductases (SDR) family.</text>
</comment>
<proteinExistence type="inferred from homology"/>
<dbReference type="PANTHER" id="PTHR43976">
    <property type="entry name" value="SHORT CHAIN DEHYDROGENASE"/>
    <property type="match status" value="1"/>
</dbReference>
<dbReference type="AlphaFoldDB" id="A0AAD6CZ93"/>
<dbReference type="SUPFAM" id="SSF51735">
    <property type="entry name" value="NAD(P)-binding Rossmann-fold domains"/>
    <property type="match status" value="1"/>
</dbReference>
<dbReference type="InterPro" id="IPR002347">
    <property type="entry name" value="SDR_fam"/>
</dbReference>
<dbReference type="GO" id="GO:0016491">
    <property type="term" value="F:oxidoreductase activity"/>
    <property type="evidence" value="ECO:0007669"/>
    <property type="project" value="UniProtKB-KW"/>
</dbReference>
<gene>
    <name evidence="4" type="ORF">N7494_003697</name>
</gene>
<comment type="caution">
    <text evidence="4">The sequence shown here is derived from an EMBL/GenBank/DDBJ whole genome shotgun (WGS) entry which is preliminary data.</text>
</comment>
<keyword evidence="5" id="KW-1185">Reference proteome</keyword>
<evidence type="ECO:0000313" key="4">
    <source>
        <dbReference type="EMBL" id="KAJ5546112.1"/>
    </source>
</evidence>
<dbReference type="InterPro" id="IPR036291">
    <property type="entry name" value="NAD(P)-bd_dom_sf"/>
</dbReference>